<name>A0AAV5FXK9_ELECO</name>
<keyword evidence="2" id="KW-0547">Nucleotide-binding</keyword>
<evidence type="ECO:0000256" key="1">
    <source>
        <dbReference type="ARBA" id="ARBA00022737"/>
    </source>
</evidence>
<sequence>MMLQILDDGRLTDSLGRTVDFTNTLIIMTSNIGGGIVVGGGVNSDRTKELVEEEMKHYFRPEFLNRVDETIVFKQLTKAEVKEIATIMLRDVAARAREMGIELQVTERFKERVVEEGFDESYGARPLRRAIVRLLEDTLADKVLSGEIKQGDSVIVDADLEGNVVFVLGQSSSVAAALVT</sequence>
<dbReference type="Pfam" id="PF10431">
    <property type="entry name" value="ClpB_D2-small"/>
    <property type="match status" value="1"/>
</dbReference>
<feature type="domain" description="Clp ATPase C-terminal" evidence="4">
    <location>
        <begin position="76"/>
        <end position="166"/>
    </location>
</feature>
<keyword evidence="6" id="KW-1185">Reference proteome</keyword>
<gene>
    <name evidence="5" type="primary">gb28906</name>
    <name evidence="5" type="ORF">PR202_gb28906</name>
</gene>
<keyword evidence="3" id="KW-0067">ATP-binding</keyword>
<accession>A0AAV5FXK9</accession>
<organism evidence="5 6">
    <name type="scientific">Eleusine coracana subsp. coracana</name>
    <dbReference type="NCBI Taxonomy" id="191504"/>
    <lineage>
        <taxon>Eukaryota</taxon>
        <taxon>Viridiplantae</taxon>
        <taxon>Streptophyta</taxon>
        <taxon>Embryophyta</taxon>
        <taxon>Tracheophyta</taxon>
        <taxon>Spermatophyta</taxon>
        <taxon>Magnoliopsida</taxon>
        <taxon>Liliopsida</taxon>
        <taxon>Poales</taxon>
        <taxon>Poaceae</taxon>
        <taxon>PACMAD clade</taxon>
        <taxon>Chloridoideae</taxon>
        <taxon>Cynodonteae</taxon>
        <taxon>Eleusininae</taxon>
        <taxon>Eleusine</taxon>
    </lineage>
</organism>
<keyword evidence="1" id="KW-0677">Repeat</keyword>
<dbReference type="InterPro" id="IPR050130">
    <property type="entry name" value="ClpA_ClpB"/>
</dbReference>
<comment type="caution">
    <text evidence="5">The sequence shown here is derived from an EMBL/GenBank/DDBJ whole genome shotgun (WGS) entry which is preliminary data.</text>
</comment>
<dbReference type="EMBL" id="BQKI01000098">
    <property type="protein sequence ID" value="GJN39767.1"/>
    <property type="molecule type" value="Genomic_DNA"/>
</dbReference>
<dbReference type="InterPro" id="IPR003959">
    <property type="entry name" value="ATPase_AAA_core"/>
</dbReference>
<dbReference type="PANTHER" id="PTHR11638:SF155">
    <property type="entry name" value="CHAPERONE PROTEIN CLPC1, CHLOROPLASTIC-LIKE"/>
    <property type="match status" value="1"/>
</dbReference>
<dbReference type="GO" id="GO:0005737">
    <property type="term" value="C:cytoplasm"/>
    <property type="evidence" value="ECO:0007669"/>
    <property type="project" value="TreeGrafter"/>
</dbReference>
<dbReference type="SUPFAM" id="SSF52540">
    <property type="entry name" value="P-loop containing nucleoside triphosphate hydrolases"/>
    <property type="match status" value="1"/>
</dbReference>
<dbReference type="Pfam" id="PF07724">
    <property type="entry name" value="AAA_2"/>
    <property type="match status" value="1"/>
</dbReference>
<dbReference type="GO" id="GO:0034605">
    <property type="term" value="P:cellular response to heat"/>
    <property type="evidence" value="ECO:0007669"/>
    <property type="project" value="TreeGrafter"/>
</dbReference>
<reference evidence="5" key="2">
    <citation type="submission" date="2021-12" db="EMBL/GenBank/DDBJ databases">
        <title>Resequencing data analysis of finger millet.</title>
        <authorList>
            <person name="Hatakeyama M."/>
            <person name="Aluri S."/>
            <person name="Balachadran M.T."/>
            <person name="Sivarajan S.R."/>
            <person name="Poveda L."/>
            <person name="Shimizu-Inatsugi R."/>
            <person name="Schlapbach R."/>
            <person name="Sreeman S.M."/>
            <person name="Shimizu K.K."/>
        </authorList>
    </citation>
    <scope>NUCLEOTIDE SEQUENCE</scope>
</reference>
<proteinExistence type="predicted"/>
<dbReference type="PANTHER" id="PTHR11638">
    <property type="entry name" value="ATP-DEPENDENT CLP PROTEASE"/>
    <property type="match status" value="1"/>
</dbReference>
<dbReference type="InterPro" id="IPR027417">
    <property type="entry name" value="P-loop_NTPase"/>
</dbReference>
<dbReference type="Proteomes" id="UP001054889">
    <property type="component" value="Unassembled WGS sequence"/>
</dbReference>
<protein>
    <recommendedName>
        <fullName evidence="4">Clp ATPase C-terminal domain-containing protein</fullName>
    </recommendedName>
</protein>
<evidence type="ECO:0000256" key="2">
    <source>
        <dbReference type="ARBA" id="ARBA00022741"/>
    </source>
</evidence>
<evidence type="ECO:0000313" key="5">
    <source>
        <dbReference type="EMBL" id="GJN39767.1"/>
    </source>
</evidence>
<dbReference type="SMART" id="SM01086">
    <property type="entry name" value="ClpB_D2-small"/>
    <property type="match status" value="1"/>
</dbReference>
<evidence type="ECO:0000256" key="3">
    <source>
        <dbReference type="ARBA" id="ARBA00022840"/>
    </source>
</evidence>
<evidence type="ECO:0000259" key="4">
    <source>
        <dbReference type="SMART" id="SM01086"/>
    </source>
</evidence>
<dbReference type="AlphaFoldDB" id="A0AAV5FXK9"/>
<evidence type="ECO:0000313" key="6">
    <source>
        <dbReference type="Proteomes" id="UP001054889"/>
    </source>
</evidence>
<dbReference type="InterPro" id="IPR019489">
    <property type="entry name" value="Clp_ATPase_C"/>
</dbReference>
<dbReference type="Gene3D" id="1.10.8.60">
    <property type="match status" value="1"/>
</dbReference>
<reference evidence="5" key="1">
    <citation type="journal article" date="2018" name="DNA Res.">
        <title>Multiple hybrid de novo genome assembly of finger millet, an orphan allotetraploid crop.</title>
        <authorList>
            <person name="Hatakeyama M."/>
            <person name="Aluri S."/>
            <person name="Balachadran M.T."/>
            <person name="Sivarajan S.R."/>
            <person name="Patrignani A."/>
            <person name="Gruter S."/>
            <person name="Poveda L."/>
            <person name="Shimizu-Inatsugi R."/>
            <person name="Baeten J."/>
            <person name="Francoijs K.J."/>
            <person name="Nataraja K.N."/>
            <person name="Reddy Y.A.N."/>
            <person name="Phadnis S."/>
            <person name="Ravikumar R.L."/>
            <person name="Schlapbach R."/>
            <person name="Sreeman S.M."/>
            <person name="Shimizu K.K."/>
        </authorList>
    </citation>
    <scope>NUCLEOTIDE SEQUENCE</scope>
</reference>
<dbReference type="GO" id="GO:0016887">
    <property type="term" value="F:ATP hydrolysis activity"/>
    <property type="evidence" value="ECO:0007669"/>
    <property type="project" value="InterPro"/>
</dbReference>
<dbReference type="GO" id="GO:0005524">
    <property type="term" value="F:ATP binding"/>
    <property type="evidence" value="ECO:0007669"/>
    <property type="project" value="UniProtKB-KW"/>
</dbReference>
<dbReference type="Gene3D" id="3.40.50.300">
    <property type="entry name" value="P-loop containing nucleotide triphosphate hydrolases"/>
    <property type="match status" value="1"/>
</dbReference>